<dbReference type="Gene3D" id="3.40.50.2300">
    <property type="match status" value="2"/>
</dbReference>
<evidence type="ECO:0000256" key="4">
    <source>
        <dbReference type="ARBA" id="ARBA00022692"/>
    </source>
</evidence>
<dbReference type="FunFam" id="2.10.50.30:FF:000008">
    <property type="entry name" value="Metabotropic GLutamate receptor family"/>
    <property type="match status" value="1"/>
</dbReference>
<dbReference type="AlphaFoldDB" id="A0A4U8V1N3"/>
<comment type="caution">
    <text evidence="14">The sequence shown here is derived from an EMBL/GenBank/DDBJ whole genome shotgun (WGS) entry which is preliminary data.</text>
</comment>
<evidence type="ECO:0000256" key="1">
    <source>
        <dbReference type="ARBA" id="ARBA00004651"/>
    </source>
</evidence>
<dbReference type="GO" id="GO:0004930">
    <property type="term" value="F:G protein-coupled receptor activity"/>
    <property type="evidence" value="ECO:0007669"/>
    <property type="project" value="UniProtKB-KW"/>
</dbReference>
<reference evidence="14" key="2">
    <citation type="journal article" date="2015" name="Genome Biol.">
        <title>Comparative genomics of Steinernema reveals deeply conserved gene regulatory networks.</title>
        <authorList>
            <person name="Dillman A.R."/>
            <person name="Macchietto M."/>
            <person name="Porter C.F."/>
            <person name="Rogers A."/>
            <person name="Williams B."/>
            <person name="Antoshechkin I."/>
            <person name="Lee M.M."/>
            <person name="Goodwin Z."/>
            <person name="Lu X."/>
            <person name="Lewis E.E."/>
            <person name="Goodrich-Blair H."/>
            <person name="Stock S.P."/>
            <person name="Adams B.J."/>
            <person name="Sternberg P.W."/>
            <person name="Mortazavi A."/>
        </authorList>
    </citation>
    <scope>NUCLEOTIDE SEQUENCE [LARGE SCALE GENOMIC DNA]</scope>
    <source>
        <strain evidence="14">ALL</strain>
    </source>
</reference>
<dbReference type="Pfam" id="PF07562">
    <property type="entry name" value="NCD3G"/>
    <property type="match status" value="1"/>
</dbReference>
<dbReference type="InterPro" id="IPR001828">
    <property type="entry name" value="ANF_lig-bd_rcpt"/>
</dbReference>
<reference evidence="14" key="3">
    <citation type="journal article" date="2019" name="G3 (Bethesda)">
        <title>Hybrid Assembly of the Genome of the Entomopathogenic Nematode Steinernema carpocapsae Identifies the X-Chromosome.</title>
        <authorList>
            <person name="Serra L."/>
            <person name="Macchietto M."/>
            <person name="Macias-Munoz A."/>
            <person name="McGill C.J."/>
            <person name="Rodriguez I.M."/>
            <person name="Rodriguez B."/>
            <person name="Murad R."/>
            <person name="Mortazavi A."/>
        </authorList>
    </citation>
    <scope>NUCLEOTIDE SEQUENCE [LARGE SCALE GENOMIC DNA]</scope>
    <source>
        <strain evidence="14">ALL</strain>
    </source>
</reference>
<organism evidence="14">
    <name type="scientific">Steinernema carpocapsae</name>
    <name type="common">Entomopathogenic nematode</name>
    <dbReference type="NCBI Taxonomy" id="34508"/>
    <lineage>
        <taxon>Eukaryota</taxon>
        <taxon>Metazoa</taxon>
        <taxon>Ecdysozoa</taxon>
        <taxon>Nematoda</taxon>
        <taxon>Chromadorea</taxon>
        <taxon>Rhabditida</taxon>
        <taxon>Tylenchina</taxon>
        <taxon>Panagrolaimomorpha</taxon>
        <taxon>Strongyloidoidea</taxon>
        <taxon>Steinernematidae</taxon>
        <taxon>Steinernema</taxon>
    </lineage>
</organism>
<comment type="subcellular location">
    <subcellularLocation>
        <location evidence="1">Cell membrane</location>
        <topology evidence="1">Multi-pass membrane protein</topology>
    </subcellularLocation>
</comment>
<evidence type="ECO:0000256" key="7">
    <source>
        <dbReference type="ARBA" id="ARBA00023136"/>
    </source>
</evidence>
<evidence type="ECO:0000256" key="2">
    <source>
        <dbReference type="ARBA" id="ARBA00007242"/>
    </source>
</evidence>
<evidence type="ECO:0000256" key="6">
    <source>
        <dbReference type="ARBA" id="ARBA00023040"/>
    </source>
</evidence>
<dbReference type="InterPro" id="IPR011500">
    <property type="entry name" value="GPCR_3_9-Cys_dom"/>
</dbReference>
<feature type="transmembrane region" description="Helical" evidence="12">
    <location>
        <begin position="412"/>
        <end position="435"/>
    </location>
</feature>
<dbReference type="GO" id="GO:0005886">
    <property type="term" value="C:plasma membrane"/>
    <property type="evidence" value="ECO:0007669"/>
    <property type="project" value="UniProtKB-SubCell"/>
</dbReference>
<evidence type="ECO:0000259" key="13">
    <source>
        <dbReference type="PROSITE" id="PS50259"/>
    </source>
</evidence>
<feature type="transmembrane region" description="Helical" evidence="12">
    <location>
        <begin position="342"/>
        <end position="362"/>
    </location>
</feature>
<reference evidence="14" key="1">
    <citation type="submission" date="2013-11" db="EMBL/GenBank/DDBJ databases">
        <authorList>
            <person name="Sternberg P."/>
            <person name="Dillman A."/>
            <person name="Macchietto M."/>
        </authorList>
    </citation>
    <scope>NUCLEOTIDE SEQUENCE</scope>
    <source>
        <strain evidence="14">ALL</strain>
    </source>
</reference>
<dbReference type="InterPro" id="IPR000162">
    <property type="entry name" value="GPCR_3_mtglu_rcpt"/>
</dbReference>
<dbReference type="SUPFAM" id="SSF53822">
    <property type="entry name" value="Periplasmic binding protein-like I"/>
    <property type="match status" value="1"/>
</dbReference>
<evidence type="ECO:0000256" key="9">
    <source>
        <dbReference type="ARBA" id="ARBA00023180"/>
    </source>
</evidence>
<dbReference type="Pfam" id="PF01094">
    <property type="entry name" value="ANF_receptor"/>
    <property type="match status" value="1"/>
</dbReference>
<keyword evidence="3" id="KW-1003">Cell membrane</keyword>
<dbReference type="Gene3D" id="2.10.50.30">
    <property type="entry name" value="GPCR, family 3, nine cysteines domain"/>
    <property type="match status" value="1"/>
</dbReference>
<dbReference type="InterPro" id="IPR050726">
    <property type="entry name" value="mGluR"/>
</dbReference>
<evidence type="ECO:0000256" key="3">
    <source>
        <dbReference type="ARBA" id="ARBA00022475"/>
    </source>
</evidence>
<feature type="transmembrane region" description="Helical" evidence="12">
    <location>
        <begin position="461"/>
        <end position="480"/>
    </location>
</feature>
<feature type="transmembrane region" description="Helical" evidence="12">
    <location>
        <begin position="303"/>
        <end position="330"/>
    </location>
</feature>
<name>A0A4U8V1N3_STECR</name>
<keyword evidence="6" id="KW-0297">G-protein coupled receptor</keyword>
<dbReference type="PANTHER" id="PTHR24060">
    <property type="entry name" value="METABOTROPIC GLUTAMATE RECEPTOR"/>
    <property type="match status" value="1"/>
</dbReference>
<sequence length="711" mass="78498">MRHTNKARGVVMFVDEDNLRRFLTTLDKMIASGMHPELRNYFWFVASDSWGMKRAVVSGFEQHVSGAITVAPNVRFVDVFCQFDTPKHLPKRILGISQLLCGQRQHFGACFNALDVPFKQESYVPFVVDAVQVVANALHTYINKECPDMDWKSCSISKVGFEGTKLQEFYRNVSLQDNQSPLIDANGDGIGQYSIFQLDDQGVYSRVGRWLNGDRIELDVNRVRKGLNAGPFPLSVCATPCKRGHYRSYQDQSCCWACIPCDVATSIIVNETSCIQCPLGEVPNADLTACRIIPPVSLRWDSAWALIPAAYSLCGILATLFVVSVFIRYSSTPVVMASGRELCYCMLSGISLCYIVTFVLVSKPSAPVCASARVLIGLSMSAIYAAILVKTNRLARVFSPHSPVRPRCITPMAQVGICASIVSAQLIGSIVWLIVDPPGTRVQFPSRTEAILTCKATASHLLISLLFNMLLIILCTLYAFKTRKIPENFNETRLIGFTMYSTSILWLSFGPIYFATQNNFKIQITSLCMCISMSGTVALACFFAPKVYIVLWQPYKNVRTRHSAVGKLVNQQMRFISQLATSNIPDTTTSPNFTSTVDCPSATQAASPELSCTARSTPVPPAPHFRSPATVRSLVPDAASTGDRRRSSTSLNNDAACKKISMNSDFSLGSHLIAETDLTLRNRRISTSQDNADHVQIMLSEITNDQNATFL</sequence>
<evidence type="ECO:0000256" key="5">
    <source>
        <dbReference type="ARBA" id="ARBA00022989"/>
    </source>
</evidence>
<feature type="transmembrane region" description="Helical" evidence="12">
    <location>
        <begin position="522"/>
        <end position="551"/>
    </location>
</feature>
<protein>
    <recommendedName>
        <fullName evidence="13">G-protein coupled receptors family 3 profile domain-containing protein</fullName>
    </recommendedName>
</protein>
<keyword evidence="8" id="KW-0675">Receptor</keyword>
<proteinExistence type="inferred from homology"/>
<feature type="transmembrane region" description="Helical" evidence="12">
    <location>
        <begin position="374"/>
        <end position="391"/>
    </location>
</feature>
<dbReference type="InterPro" id="IPR028082">
    <property type="entry name" value="Peripla_BP_I"/>
</dbReference>
<feature type="region of interest" description="Disordered" evidence="11">
    <location>
        <begin position="615"/>
        <end position="652"/>
    </location>
</feature>
<dbReference type="InterPro" id="IPR017978">
    <property type="entry name" value="GPCR_3_C"/>
</dbReference>
<feature type="transmembrane region" description="Helical" evidence="12">
    <location>
        <begin position="492"/>
        <end position="516"/>
    </location>
</feature>
<dbReference type="Pfam" id="PF00003">
    <property type="entry name" value="7tm_3"/>
    <property type="match status" value="1"/>
</dbReference>
<evidence type="ECO:0000256" key="8">
    <source>
        <dbReference type="ARBA" id="ARBA00023170"/>
    </source>
</evidence>
<evidence type="ECO:0000256" key="12">
    <source>
        <dbReference type="SAM" id="Phobius"/>
    </source>
</evidence>
<keyword evidence="9" id="KW-0325">Glycoprotein</keyword>
<evidence type="ECO:0000313" key="14">
    <source>
        <dbReference type="EMBL" id="TMS39836.1"/>
    </source>
</evidence>
<keyword evidence="5 12" id="KW-1133">Transmembrane helix</keyword>
<dbReference type="EMBL" id="AZBU02000001">
    <property type="protein sequence ID" value="TMS39836.1"/>
    <property type="molecule type" value="Genomic_DNA"/>
</dbReference>
<keyword evidence="10" id="KW-0807">Transducer</keyword>
<dbReference type="OrthoDB" id="425344at2759"/>
<evidence type="ECO:0000256" key="10">
    <source>
        <dbReference type="ARBA" id="ARBA00023224"/>
    </source>
</evidence>
<dbReference type="PRINTS" id="PR00248">
    <property type="entry name" value="GPCRMGR"/>
</dbReference>
<dbReference type="STRING" id="34508.A0A4U8V1N3"/>
<accession>A0A4U8V1N3</accession>
<dbReference type="PROSITE" id="PS50259">
    <property type="entry name" value="G_PROTEIN_RECEP_F3_4"/>
    <property type="match status" value="1"/>
</dbReference>
<keyword evidence="4 12" id="KW-0812">Transmembrane</keyword>
<dbReference type="PRINTS" id="PR00593">
    <property type="entry name" value="MTABOTROPICR"/>
</dbReference>
<dbReference type="InterPro" id="IPR038550">
    <property type="entry name" value="GPCR_3_9-Cys_sf"/>
</dbReference>
<dbReference type="InterPro" id="IPR000337">
    <property type="entry name" value="GPCR_3"/>
</dbReference>
<feature type="domain" description="G-protein coupled receptors family 3 profile" evidence="13">
    <location>
        <begin position="304"/>
        <end position="566"/>
    </location>
</feature>
<evidence type="ECO:0000256" key="11">
    <source>
        <dbReference type="SAM" id="MobiDB-lite"/>
    </source>
</evidence>
<gene>
    <name evidence="14" type="ORF">L596_006304</name>
</gene>
<comment type="similarity">
    <text evidence="2">Belongs to the G-protein coupled receptor 3 family.</text>
</comment>
<keyword evidence="7 12" id="KW-0472">Membrane</keyword>